<dbReference type="Gene3D" id="3.30.9.10">
    <property type="entry name" value="D-Amino Acid Oxidase, subunit A, domain 2"/>
    <property type="match status" value="1"/>
</dbReference>
<proteinExistence type="predicted"/>
<keyword evidence="2" id="KW-1185">Reference proteome</keyword>
<protein>
    <submittedName>
        <fullName evidence="1">FAD-dependent oxidoreductase domain containing 1</fullName>
    </submittedName>
</protein>
<evidence type="ECO:0000313" key="2">
    <source>
        <dbReference type="Proteomes" id="UP000694580"/>
    </source>
</evidence>
<dbReference type="Ensembl" id="ENSDCDT00010009265.1">
    <property type="protein sequence ID" value="ENSDCDP00010008826.1"/>
    <property type="gene ID" value="ENSDCDG00010003958.1"/>
</dbReference>
<reference evidence="1 2" key="1">
    <citation type="submission" date="2020-06" db="EMBL/GenBank/DDBJ databases">
        <authorList>
            <consortium name="Wellcome Sanger Institute Data Sharing"/>
        </authorList>
    </citation>
    <scope>NUCLEOTIDE SEQUENCE [LARGE SCALE GENOMIC DNA]</scope>
</reference>
<dbReference type="Proteomes" id="UP000694580">
    <property type="component" value="Chromosome 6"/>
</dbReference>
<dbReference type="Gene3D" id="3.50.50.60">
    <property type="entry name" value="FAD/NAD(P)-binding domain"/>
    <property type="match status" value="1"/>
</dbReference>
<accession>A0AAY4AN93</accession>
<organism evidence="1 2">
    <name type="scientific">Denticeps clupeoides</name>
    <name type="common">denticle herring</name>
    <dbReference type="NCBI Taxonomy" id="299321"/>
    <lineage>
        <taxon>Eukaryota</taxon>
        <taxon>Metazoa</taxon>
        <taxon>Chordata</taxon>
        <taxon>Craniata</taxon>
        <taxon>Vertebrata</taxon>
        <taxon>Euteleostomi</taxon>
        <taxon>Actinopterygii</taxon>
        <taxon>Neopterygii</taxon>
        <taxon>Teleostei</taxon>
        <taxon>Clupei</taxon>
        <taxon>Clupeiformes</taxon>
        <taxon>Denticipitoidei</taxon>
        <taxon>Denticipitidae</taxon>
        <taxon>Denticeps</taxon>
    </lineage>
</organism>
<reference evidence="1" key="3">
    <citation type="submission" date="2025-09" db="UniProtKB">
        <authorList>
            <consortium name="Ensembl"/>
        </authorList>
    </citation>
    <scope>IDENTIFICATION</scope>
</reference>
<dbReference type="GeneTree" id="ENSGT00390000006114"/>
<sequence>MVGQAISKNVCVYICLCSVHQVFKSSSHKVEPGDGDLLRLKRITHVQMPNSLEKQPVECAIVVNTMIGIGHGPKDSMPGIPVPVEPEKGNRYIYVVHCPDGPGLDSPFLIDYSGVYFRREGLGGNYITGMSPEEVQFTSAGKSNPAFVCRVRSLTSVSSAWAGYYDYNTFDQNGILGAHPWSTTCTLLQGFQAATGAAVPSCGPCCGRAHSTMDATRPLDLSALDLKRILYQEPMLERNIV</sequence>
<dbReference type="AlphaFoldDB" id="A0AAY4AN93"/>
<reference evidence="1" key="2">
    <citation type="submission" date="2025-08" db="UniProtKB">
        <authorList>
            <consortium name="Ensembl"/>
        </authorList>
    </citation>
    <scope>IDENTIFICATION</scope>
</reference>
<name>A0AAY4AN93_9TELE</name>
<dbReference type="InterPro" id="IPR036188">
    <property type="entry name" value="FAD/NAD-bd_sf"/>
</dbReference>
<evidence type="ECO:0000313" key="1">
    <source>
        <dbReference type="Ensembl" id="ENSDCDP00010008826.1"/>
    </source>
</evidence>